<gene>
    <name evidence="2" type="ORF">SAMN05920897_1357</name>
</gene>
<proteinExistence type="predicted"/>
<protein>
    <submittedName>
        <fullName evidence="2">Integrase core domain-containing protein</fullName>
    </submittedName>
</protein>
<dbReference type="SUPFAM" id="SSF53098">
    <property type="entry name" value="Ribonuclease H-like"/>
    <property type="match status" value="1"/>
</dbReference>
<dbReference type="Pfam" id="PF13683">
    <property type="entry name" value="rve_3"/>
    <property type="match status" value="1"/>
</dbReference>
<dbReference type="InterPro" id="IPR012337">
    <property type="entry name" value="RNaseH-like_sf"/>
</dbReference>
<evidence type="ECO:0000313" key="3">
    <source>
        <dbReference type="Proteomes" id="UP000186400"/>
    </source>
</evidence>
<organism evidence="2 3">
    <name type="scientific">Alkalispirochaeta americana</name>
    <dbReference type="NCBI Taxonomy" id="159291"/>
    <lineage>
        <taxon>Bacteria</taxon>
        <taxon>Pseudomonadati</taxon>
        <taxon>Spirochaetota</taxon>
        <taxon>Spirochaetia</taxon>
        <taxon>Spirochaetales</taxon>
        <taxon>Spirochaetaceae</taxon>
        <taxon>Alkalispirochaeta</taxon>
    </lineage>
</organism>
<dbReference type="InterPro" id="IPR001584">
    <property type="entry name" value="Integrase_cat-core"/>
</dbReference>
<dbReference type="OrthoDB" id="9775203at2"/>
<dbReference type="STRING" id="159291.SAMN05920897_1357"/>
<evidence type="ECO:0000259" key="1">
    <source>
        <dbReference type="Pfam" id="PF13683"/>
    </source>
</evidence>
<evidence type="ECO:0000313" key="2">
    <source>
        <dbReference type="EMBL" id="SIR07875.1"/>
    </source>
</evidence>
<dbReference type="AlphaFoldDB" id="A0A1N6XZM9"/>
<feature type="domain" description="Integrase catalytic" evidence="1">
    <location>
        <begin position="4"/>
        <end position="54"/>
    </location>
</feature>
<accession>A0A1N6XZM9</accession>
<dbReference type="Proteomes" id="UP000186400">
    <property type="component" value="Unassembled WGS sequence"/>
</dbReference>
<dbReference type="EMBL" id="FTMS01000035">
    <property type="protein sequence ID" value="SIR07875.1"/>
    <property type="molecule type" value="Genomic_DNA"/>
</dbReference>
<keyword evidence="3" id="KW-1185">Reference proteome</keyword>
<sequence length="71" mass="8442">MDGKGRALDNVYVERLWRSLKSYETMAQMAEGVARYFHFYNAERFHQSLEYQTPDQMYESFVPQTRLPSVA</sequence>
<reference evidence="2 3" key="1">
    <citation type="submission" date="2017-01" db="EMBL/GenBank/DDBJ databases">
        <authorList>
            <person name="Mah S.A."/>
            <person name="Swanson W.J."/>
            <person name="Moy G.W."/>
            <person name="Vacquier V.D."/>
        </authorList>
    </citation>
    <scope>NUCLEOTIDE SEQUENCE [LARGE SCALE GENOMIC DNA]</scope>
    <source>
        <strain evidence="2 3">ASpG1</strain>
    </source>
</reference>
<name>A0A1N6XZM9_9SPIO</name>
<dbReference type="GO" id="GO:0015074">
    <property type="term" value="P:DNA integration"/>
    <property type="evidence" value="ECO:0007669"/>
    <property type="project" value="InterPro"/>
</dbReference>